<dbReference type="InterPro" id="IPR055040">
    <property type="entry name" value="TelK_N"/>
</dbReference>
<comment type="caution">
    <text evidence="2">The sequence shown here is derived from an EMBL/GenBank/DDBJ whole genome shotgun (WGS) entry which is preliminary data.</text>
</comment>
<evidence type="ECO:0000259" key="1">
    <source>
        <dbReference type="Pfam" id="PF22853"/>
    </source>
</evidence>
<organism evidence="2">
    <name type="scientific">Klebsiella pneumoniae</name>
    <dbReference type="NCBI Taxonomy" id="573"/>
    <lineage>
        <taxon>Bacteria</taxon>
        <taxon>Pseudomonadati</taxon>
        <taxon>Pseudomonadota</taxon>
        <taxon>Gammaproteobacteria</taxon>
        <taxon>Enterobacterales</taxon>
        <taxon>Enterobacteriaceae</taxon>
        <taxon>Klebsiella/Raoultella group</taxon>
        <taxon>Klebsiella</taxon>
        <taxon>Klebsiella pneumoniae complex</taxon>
    </lineage>
</organism>
<sequence>MRKVKIGELINSLVNEVEAIDASDRPQGEKTKKIKAAAIKYKNALFNDKRKFRGKSLEKRISANTFNAYMSR</sequence>
<name>A0A6G2BYW8_KLEPN</name>
<protein>
    <submittedName>
        <fullName evidence="2">Protelomerase</fullName>
    </submittedName>
</protein>
<accession>A0A6G2BYW8</accession>
<feature type="non-terminal residue" evidence="2">
    <location>
        <position position="72"/>
    </location>
</feature>
<proteinExistence type="predicted"/>
<feature type="domain" description="Protelomerase TelK N-terminal" evidence="1">
    <location>
        <begin position="4"/>
        <end position="72"/>
    </location>
</feature>
<dbReference type="Gene3D" id="1.10.287.3180">
    <property type="match status" value="1"/>
</dbReference>
<dbReference type="EMBL" id="WMIM01000027">
    <property type="protein sequence ID" value="MTF93372.1"/>
    <property type="molecule type" value="Genomic_DNA"/>
</dbReference>
<reference evidence="2" key="1">
    <citation type="journal article" date="2019" name="PLoS ONE">
        <title>Whole genome sequencing snapshot of multi-drug resistant Klebsiella pneumoniae strains from hospitals and receiving wastewater treatment plants in Southern Romania.</title>
        <authorList>
            <person name="Paraschiv S."/>
            <person name="Surleac M."/>
            <person name="Czobor Barbu I."/>
            <person name="Popa L.I."/>
            <person name="Gheorghe I."/>
            <person name="Otelea D."/>
            <person name="Chifiriuc M.C."/>
        </authorList>
    </citation>
    <scope>NUCLEOTIDE SEQUENCE</scope>
    <source>
        <strain evidence="2">RADAR41</strain>
    </source>
</reference>
<dbReference type="Pfam" id="PF22853">
    <property type="entry name" value="TelK_N"/>
    <property type="match status" value="1"/>
</dbReference>
<dbReference type="AlphaFoldDB" id="A0A6G2BYW8"/>
<evidence type="ECO:0000313" key="2">
    <source>
        <dbReference type="EMBL" id="MTF93372.1"/>
    </source>
</evidence>
<gene>
    <name evidence="2" type="ORF">GJD85_24680</name>
</gene>